<dbReference type="NCBIfam" id="TIGR00254">
    <property type="entry name" value="GGDEF"/>
    <property type="match status" value="1"/>
</dbReference>
<organism evidence="5 6">
    <name type="scientific">Herbaspirillum rhizosphaerae</name>
    <dbReference type="NCBI Taxonomy" id="346179"/>
    <lineage>
        <taxon>Bacteria</taxon>
        <taxon>Pseudomonadati</taxon>
        <taxon>Pseudomonadota</taxon>
        <taxon>Betaproteobacteria</taxon>
        <taxon>Burkholderiales</taxon>
        <taxon>Oxalobacteraceae</taxon>
        <taxon>Herbaspirillum</taxon>
    </lineage>
</organism>
<feature type="domain" description="EAL" evidence="3">
    <location>
        <begin position="460"/>
        <end position="714"/>
    </location>
</feature>
<evidence type="ECO:0000259" key="1">
    <source>
        <dbReference type="PROSITE" id="PS50112"/>
    </source>
</evidence>
<dbReference type="SUPFAM" id="SSF55785">
    <property type="entry name" value="PYP-like sensor domain (PAS domain)"/>
    <property type="match status" value="2"/>
</dbReference>
<dbReference type="SMART" id="SM00091">
    <property type="entry name" value="PAS"/>
    <property type="match status" value="2"/>
</dbReference>
<name>A0ABW8ZAP6_9BURK</name>
<feature type="domain" description="PAC" evidence="2">
    <location>
        <begin position="112"/>
        <end position="164"/>
    </location>
</feature>
<dbReference type="NCBIfam" id="TIGR00229">
    <property type="entry name" value="sensory_box"/>
    <property type="match status" value="2"/>
</dbReference>
<dbReference type="Pfam" id="PF00563">
    <property type="entry name" value="EAL"/>
    <property type="match status" value="1"/>
</dbReference>
<proteinExistence type="predicted"/>
<dbReference type="InterPro" id="IPR000160">
    <property type="entry name" value="GGDEF_dom"/>
</dbReference>
<dbReference type="Pfam" id="PF00989">
    <property type="entry name" value="PAS"/>
    <property type="match status" value="2"/>
</dbReference>
<dbReference type="CDD" id="cd01948">
    <property type="entry name" value="EAL"/>
    <property type="match status" value="1"/>
</dbReference>
<feature type="domain" description="PAS" evidence="1">
    <location>
        <begin position="39"/>
        <end position="109"/>
    </location>
</feature>
<evidence type="ECO:0000259" key="3">
    <source>
        <dbReference type="PROSITE" id="PS50883"/>
    </source>
</evidence>
<dbReference type="Gene3D" id="3.30.70.270">
    <property type="match status" value="1"/>
</dbReference>
<dbReference type="SMART" id="SM00267">
    <property type="entry name" value="GGDEF"/>
    <property type="match status" value="1"/>
</dbReference>
<comment type="caution">
    <text evidence="5">The sequence shown here is derived from an EMBL/GenBank/DDBJ whole genome shotgun (WGS) entry which is preliminary data.</text>
</comment>
<evidence type="ECO:0000259" key="4">
    <source>
        <dbReference type="PROSITE" id="PS50887"/>
    </source>
</evidence>
<sequence length="720" mass="80378">MKTNLCERVSAARSFGGMQHRRPPKQRVAPLQLVTATVSDDRFEAIVKSSDDAIISKTLTGIITSWNPGAEAIFGYTEREMIGQPMLRLFPIERQDEEYYILEKILAGEPVSHFETVRIHKSGKPVHVSVSISPLRDSEGNIVGASKIARDITKQVELESAAEQFRALVSSSDDAIITKDINGNICSWNNAAQTIFGYTEEEMIGEPTLRLFPEDRIEEETFILGKILAGEKVDHFETVRIRKDGKQIHVSVTISPIRDRHGNVVGASKIARDITPLRRHQEKLEHIAHYDGLTDLPNRLLLTDRLRQAMALCKRGSQQLAVLYLDLDGFKQINDTHGHDVGDALLVALSRRMAGSLREADTLARIGGDEFVAVLMDINSAEKLKRIVGRILCACAEPVMIDGKRLEVTASIGVTTYPHDDADEDQLMRHADLAMYEAKQAGKNRFHIFDAFREAEGKSRHVYVRRLGEALERNELLLHYQPKINMKTNEVVGVEALIRWQHPDRGLLSPSAFLPLIDGHSINEELGIWVIGRALAQMELWRGQGICMPVSVNLAPNQLQDELFPTILANMLARYPDIDPADLELEILETSAMHDIDAVSHVMQACRQLGVQFSIDDFGTGYSSLTYLKRLPAKTLKIDQSFVRDMLSDHEDLAIVCGVIGLATAFQRKVIAEGVESEAHGKKLMELGCELAQGYGISRPMPGPKMRQWLSAWNANPAWS</sequence>
<dbReference type="Gene3D" id="3.30.450.20">
    <property type="entry name" value="PAS domain"/>
    <property type="match status" value="2"/>
</dbReference>
<reference evidence="5 6" key="1">
    <citation type="journal article" date="2024" name="Chem. Sci.">
        <title>Discovery of megapolipeptins by genome mining of a Burkholderiales bacteria collection.</title>
        <authorList>
            <person name="Paulo B.S."/>
            <person name="Recchia M.J.J."/>
            <person name="Lee S."/>
            <person name="Fergusson C.H."/>
            <person name="Romanowski S.B."/>
            <person name="Hernandez A."/>
            <person name="Krull N."/>
            <person name="Liu D.Y."/>
            <person name="Cavanagh H."/>
            <person name="Bos A."/>
            <person name="Gray C.A."/>
            <person name="Murphy B.T."/>
            <person name="Linington R.G."/>
            <person name="Eustaquio A.S."/>
        </authorList>
    </citation>
    <scope>NUCLEOTIDE SEQUENCE [LARGE SCALE GENOMIC DNA]</scope>
    <source>
        <strain evidence="5 6">RL21-008-BIB-B</strain>
    </source>
</reference>
<dbReference type="PANTHER" id="PTHR44757">
    <property type="entry name" value="DIGUANYLATE CYCLASE DGCP"/>
    <property type="match status" value="1"/>
</dbReference>
<dbReference type="RefSeq" id="WP_408168648.1">
    <property type="nucleotide sequence ID" value="NZ_JAQQFR010000009.1"/>
</dbReference>
<feature type="domain" description="PAC" evidence="2">
    <location>
        <begin position="234"/>
        <end position="286"/>
    </location>
</feature>
<dbReference type="PROSITE" id="PS50887">
    <property type="entry name" value="GGDEF"/>
    <property type="match status" value="1"/>
</dbReference>
<dbReference type="InterPro" id="IPR001633">
    <property type="entry name" value="EAL_dom"/>
</dbReference>
<keyword evidence="6" id="KW-1185">Reference proteome</keyword>
<dbReference type="SUPFAM" id="SSF55073">
    <property type="entry name" value="Nucleotide cyclase"/>
    <property type="match status" value="1"/>
</dbReference>
<dbReference type="PROSITE" id="PS50113">
    <property type="entry name" value="PAC"/>
    <property type="match status" value="2"/>
</dbReference>
<dbReference type="InterPro" id="IPR013767">
    <property type="entry name" value="PAS_fold"/>
</dbReference>
<dbReference type="InterPro" id="IPR001610">
    <property type="entry name" value="PAC"/>
</dbReference>
<dbReference type="CDD" id="cd00130">
    <property type="entry name" value="PAS"/>
    <property type="match status" value="2"/>
</dbReference>
<accession>A0ABW8ZAP6</accession>
<dbReference type="InterPro" id="IPR035919">
    <property type="entry name" value="EAL_sf"/>
</dbReference>
<protein>
    <submittedName>
        <fullName evidence="5">EAL domain-containing protein</fullName>
    </submittedName>
</protein>
<feature type="domain" description="GGDEF" evidence="4">
    <location>
        <begin position="318"/>
        <end position="451"/>
    </location>
</feature>
<dbReference type="PROSITE" id="PS50883">
    <property type="entry name" value="EAL"/>
    <property type="match status" value="1"/>
</dbReference>
<dbReference type="CDD" id="cd01949">
    <property type="entry name" value="GGDEF"/>
    <property type="match status" value="1"/>
</dbReference>
<dbReference type="SMART" id="SM00086">
    <property type="entry name" value="PAC"/>
    <property type="match status" value="2"/>
</dbReference>
<dbReference type="InterPro" id="IPR035965">
    <property type="entry name" value="PAS-like_dom_sf"/>
</dbReference>
<evidence type="ECO:0000313" key="6">
    <source>
        <dbReference type="Proteomes" id="UP001629214"/>
    </source>
</evidence>
<dbReference type="PANTHER" id="PTHR44757:SF2">
    <property type="entry name" value="BIOFILM ARCHITECTURE MAINTENANCE PROTEIN MBAA"/>
    <property type="match status" value="1"/>
</dbReference>
<dbReference type="Proteomes" id="UP001629214">
    <property type="component" value="Unassembled WGS sequence"/>
</dbReference>
<dbReference type="InterPro" id="IPR043128">
    <property type="entry name" value="Rev_trsase/Diguanyl_cyclase"/>
</dbReference>
<dbReference type="EMBL" id="JAQQFR010000009">
    <property type="protein sequence ID" value="MFL9879600.1"/>
    <property type="molecule type" value="Genomic_DNA"/>
</dbReference>
<dbReference type="InterPro" id="IPR052155">
    <property type="entry name" value="Biofilm_reg_signaling"/>
</dbReference>
<evidence type="ECO:0000259" key="2">
    <source>
        <dbReference type="PROSITE" id="PS50113"/>
    </source>
</evidence>
<dbReference type="SUPFAM" id="SSF141868">
    <property type="entry name" value="EAL domain-like"/>
    <property type="match status" value="1"/>
</dbReference>
<dbReference type="InterPro" id="IPR029787">
    <property type="entry name" value="Nucleotide_cyclase"/>
</dbReference>
<dbReference type="InterPro" id="IPR000014">
    <property type="entry name" value="PAS"/>
</dbReference>
<feature type="domain" description="PAS" evidence="1">
    <location>
        <begin position="161"/>
        <end position="231"/>
    </location>
</feature>
<gene>
    <name evidence="5" type="ORF">PQR63_14470</name>
</gene>
<evidence type="ECO:0000313" key="5">
    <source>
        <dbReference type="EMBL" id="MFL9879600.1"/>
    </source>
</evidence>
<dbReference type="InterPro" id="IPR000700">
    <property type="entry name" value="PAS-assoc_C"/>
</dbReference>
<dbReference type="PROSITE" id="PS50112">
    <property type="entry name" value="PAS"/>
    <property type="match status" value="2"/>
</dbReference>
<dbReference type="SMART" id="SM00052">
    <property type="entry name" value="EAL"/>
    <property type="match status" value="1"/>
</dbReference>
<dbReference type="Gene3D" id="3.20.20.450">
    <property type="entry name" value="EAL domain"/>
    <property type="match status" value="1"/>
</dbReference>
<dbReference type="Pfam" id="PF00990">
    <property type="entry name" value="GGDEF"/>
    <property type="match status" value="1"/>
</dbReference>